<dbReference type="RefSeq" id="WP_272776013.1">
    <property type="nucleotide sequence ID" value="NZ_JAQQLI010000005.1"/>
</dbReference>
<reference evidence="2" key="1">
    <citation type="journal article" date="2023" name="Microbiol Resour">
        <title>Genome Sequences of Rhodoplanes serenus and Two Thermotolerant Strains, Rhodoplanes tepidamans and 'Rhodoplanes cryptolactis,' Further Refine the Genus.</title>
        <authorList>
            <person name="Rayyan A.A."/>
            <person name="Kyndt J.A."/>
        </authorList>
    </citation>
    <scope>NUCLEOTIDE SEQUENCE</scope>
    <source>
        <strain evidence="2">DSM 9987</strain>
    </source>
</reference>
<feature type="compositionally biased region" description="Basic and acidic residues" evidence="1">
    <location>
        <begin position="1"/>
        <end position="18"/>
    </location>
</feature>
<evidence type="ECO:0000313" key="3">
    <source>
        <dbReference type="Proteomes" id="UP001165652"/>
    </source>
</evidence>
<organism evidence="2 3">
    <name type="scientific">Rhodoplanes tepidamans</name>
    <name type="common">Rhodoplanes cryptolactis</name>
    <dbReference type="NCBI Taxonomy" id="200616"/>
    <lineage>
        <taxon>Bacteria</taxon>
        <taxon>Pseudomonadati</taxon>
        <taxon>Pseudomonadota</taxon>
        <taxon>Alphaproteobacteria</taxon>
        <taxon>Hyphomicrobiales</taxon>
        <taxon>Nitrobacteraceae</taxon>
        <taxon>Rhodoplanes</taxon>
    </lineage>
</organism>
<accession>A0ABT5J6U2</accession>
<reference evidence="2" key="2">
    <citation type="submission" date="2023-02" db="EMBL/GenBank/DDBJ databases">
        <authorList>
            <person name="Rayyan A."/>
            <person name="Meyer T."/>
            <person name="Kyndt J.A."/>
        </authorList>
    </citation>
    <scope>NUCLEOTIDE SEQUENCE</scope>
    <source>
        <strain evidence="2">DSM 9987</strain>
    </source>
</reference>
<evidence type="ECO:0000256" key="1">
    <source>
        <dbReference type="SAM" id="MobiDB-lite"/>
    </source>
</evidence>
<sequence>MAATDRKDNDRTDTDRNSNDQATGDPKIYSVIVKFKDDGSLAQCAAVRHDGKLWLVPEWIDDPAAPLMRPERMVCIEGLPLKDGGTLGARQFDWILRPEIPKAVLTGPLPPPDWPLPVVARPDLPFPRS</sequence>
<feature type="region of interest" description="Disordered" evidence="1">
    <location>
        <begin position="1"/>
        <end position="24"/>
    </location>
</feature>
<evidence type="ECO:0000313" key="2">
    <source>
        <dbReference type="EMBL" id="MDC7785167.1"/>
    </source>
</evidence>
<comment type="caution">
    <text evidence="2">The sequence shown here is derived from an EMBL/GenBank/DDBJ whole genome shotgun (WGS) entry which is preliminary data.</text>
</comment>
<dbReference type="Proteomes" id="UP001165652">
    <property type="component" value="Unassembled WGS sequence"/>
</dbReference>
<gene>
    <name evidence="2" type="ORF">PQJ73_05685</name>
</gene>
<protein>
    <submittedName>
        <fullName evidence="2">Uncharacterized protein</fullName>
    </submittedName>
</protein>
<proteinExistence type="predicted"/>
<dbReference type="EMBL" id="JAQQLI010000005">
    <property type="protein sequence ID" value="MDC7785167.1"/>
    <property type="molecule type" value="Genomic_DNA"/>
</dbReference>
<keyword evidence="3" id="KW-1185">Reference proteome</keyword>
<name>A0ABT5J6U2_RHOTP</name>